<evidence type="ECO:0000256" key="3">
    <source>
        <dbReference type="ARBA" id="ARBA00009135"/>
    </source>
</evidence>
<evidence type="ECO:0000256" key="6">
    <source>
        <dbReference type="ARBA" id="ARBA00022763"/>
    </source>
</evidence>
<evidence type="ECO:0000256" key="8">
    <source>
        <dbReference type="ARBA" id="ARBA00023204"/>
    </source>
</evidence>
<evidence type="ECO:0000256" key="12">
    <source>
        <dbReference type="SAM" id="MobiDB-lite"/>
    </source>
</evidence>
<evidence type="ECO:0000256" key="10">
    <source>
        <dbReference type="ARBA" id="ARBA00031632"/>
    </source>
</evidence>
<name>A0ABD3W718_SINWO</name>
<dbReference type="GO" id="GO:0006281">
    <property type="term" value="P:DNA repair"/>
    <property type="evidence" value="ECO:0007669"/>
    <property type="project" value="UniProtKB-KW"/>
</dbReference>
<evidence type="ECO:0000313" key="13">
    <source>
        <dbReference type="EMBL" id="KAL3869669.1"/>
    </source>
</evidence>
<dbReference type="SUPFAM" id="SSF52540">
    <property type="entry name" value="P-loop containing nucleoside triphosphate hydrolases"/>
    <property type="match status" value="1"/>
</dbReference>
<evidence type="ECO:0000256" key="7">
    <source>
        <dbReference type="ARBA" id="ARBA00023125"/>
    </source>
</evidence>
<dbReference type="Gene3D" id="1.10.486.10">
    <property type="entry name" value="PCRA, domain 4"/>
    <property type="match status" value="1"/>
</dbReference>
<comment type="subcellular location">
    <subcellularLocation>
        <location evidence="2">Cytoplasm</location>
    </subcellularLocation>
    <subcellularLocation>
        <location evidence="1">Nucleus</location>
    </subcellularLocation>
</comment>
<evidence type="ECO:0000256" key="5">
    <source>
        <dbReference type="ARBA" id="ARBA00022490"/>
    </source>
</evidence>
<dbReference type="PANTHER" id="PTHR32121">
    <property type="entry name" value="PCNA-INTERACTING PARTNER"/>
    <property type="match status" value="1"/>
</dbReference>
<dbReference type="GO" id="GO:0005634">
    <property type="term" value="C:nucleus"/>
    <property type="evidence" value="ECO:0007669"/>
    <property type="project" value="UniProtKB-SubCell"/>
</dbReference>
<gene>
    <name evidence="13" type="ORF">ACJMK2_042331</name>
</gene>
<organism evidence="13 14">
    <name type="scientific">Sinanodonta woodiana</name>
    <name type="common">Chinese pond mussel</name>
    <name type="synonym">Anodonta woodiana</name>
    <dbReference type="NCBI Taxonomy" id="1069815"/>
    <lineage>
        <taxon>Eukaryota</taxon>
        <taxon>Metazoa</taxon>
        <taxon>Spiralia</taxon>
        <taxon>Lophotrochozoa</taxon>
        <taxon>Mollusca</taxon>
        <taxon>Bivalvia</taxon>
        <taxon>Autobranchia</taxon>
        <taxon>Heteroconchia</taxon>
        <taxon>Palaeoheterodonta</taxon>
        <taxon>Unionida</taxon>
        <taxon>Unionoidea</taxon>
        <taxon>Unionidae</taxon>
        <taxon>Unioninae</taxon>
        <taxon>Sinanodonta</taxon>
    </lineage>
</organism>
<evidence type="ECO:0000256" key="11">
    <source>
        <dbReference type="ARBA" id="ARBA00032731"/>
    </source>
</evidence>
<dbReference type="InterPro" id="IPR027417">
    <property type="entry name" value="P-loop_NTPase"/>
</dbReference>
<feature type="region of interest" description="Disordered" evidence="12">
    <location>
        <begin position="480"/>
        <end position="516"/>
    </location>
</feature>
<feature type="compositionally biased region" description="Basic residues" evidence="12">
    <location>
        <begin position="623"/>
        <end position="635"/>
    </location>
</feature>
<evidence type="ECO:0000313" key="14">
    <source>
        <dbReference type="Proteomes" id="UP001634394"/>
    </source>
</evidence>
<reference evidence="13 14" key="1">
    <citation type="submission" date="2024-11" db="EMBL/GenBank/DDBJ databases">
        <title>Chromosome-level genome assembly of the freshwater bivalve Anodonta woodiana.</title>
        <authorList>
            <person name="Chen X."/>
        </authorList>
    </citation>
    <scope>NUCLEOTIDE SEQUENCE [LARGE SCALE GENOMIC DNA]</scope>
    <source>
        <strain evidence="13">MN2024</strain>
        <tissue evidence="13">Gills</tissue>
    </source>
</reference>
<comment type="similarity">
    <text evidence="3">Belongs to the PARI family.</text>
</comment>
<keyword evidence="6" id="KW-0227">DNA damage</keyword>
<comment type="caution">
    <text evidence="13">The sequence shown here is derived from an EMBL/GenBank/DDBJ whole genome shotgun (WGS) entry which is preliminary data.</text>
</comment>
<keyword evidence="9" id="KW-0539">Nucleus</keyword>
<keyword evidence="8" id="KW-0234">DNA repair</keyword>
<keyword evidence="7" id="KW-0238">DNA-binding</keyword>
<evidence type="ECO:0000256" key="4">
    <source>
        <dbReference type="ARBA" id="ARBA00014320"/>
    </source>
</evidence>
<dbReference type="GO" id="GO:0003677">
    <property type="term" value="F:DNA binding"/>
    <property type="evidence" value="ECO:0007669"/>
    <property type="project" value="UniProtKB-KW"/>
</dbReference>
<dbReference type="EMBL" id="JBJQND010000008">
    <property type="protein sequence ID" value="KAL3869669.1"/>
    <property type="molecule type" value="Genomic_DNA"/>
</dbReference>
<protein>
    <recommendedName>
        <fullName evidence="4">PCNA-interacting partner</fullName>
    </recommendedName>
    <alternativeName>
        <fullName evidence="10">PARP-1 binding protein</fullName>
    </alternativeName>
    <alternativeName>
        <fullName evidence="11">PARP1-binding protein</fullName>
    </alternativeName>
</protein>
<evidence type="ECO:0000256" key="9">
    <source>
        <dbReference type="ARBA" id="ARBA00023242"/>
    </source>
</evidence>
<keyword evidence="14" id="KW-1185">Reference proteome</keyword>
<dbReference type="AlphaFoldDB" id="A0ABD3W718"/>
<proteinExistence type="inferred from homology"/>
<dbReference type="InterPro" id="IPR038932">
    <property type="entry name" value="PARPBP"/>
</dbReference>
<dbReference type="PANTHER" id="PTHR32121:SF0">
    <property type="entry name" value="PCNA-INTERACTING PARTNER"/>
    <property type="match status" value="1"/>
</dbReference>
<sequence length="655" mass="74330">MTGEEVSSTCSKHGTVFCVKSCDADQLDQCLPQILQELNKHAGNELNVLPLSSRHQYTHHNSFLKPSQFFMMLCRKYKLFRNERVTLLADADQLIVTQLCLAECNKERGELMVESSVVIDTNNYIIQHKLSVIGGMSSECSEKRQIWNKYEKFLTECNQVDLCDIYNLVCRDLEINEELRNELETRNFLFLDIPRNNVELSMMKVLCRDKSFLQVVVEVPLEGEADNHFSVTVSDAQMYDVIQAINQQSILKQRSSVSEAYVRLVFLSYLELLVNSRSELALARAINVPERGLDQKAFTALRHAAGHKNMTMYQTAISFIMRLRLGGQGYAPDPLCPLGQYVKGLGEFVTHIQKMQNIVEEEDNTQSACQRIINIIKRAIINCKNSPLRPDGINKVAEVLQHCANSYIADIEIQMKTSPNRSVSNGGSLVGRQTLCVLRHLLDRLGSQDDGLSTLDHLTDIYSSQKTPIRFPCILSQFRSPDEEDKESESSHDISLRDRVKNKLHDQHSKQGSNYNKRYQSSMVWAEPLHNIKLNRREEEEDLGCVQTEIAIPSKTVVHPGCGSGLRFATKVTESIKDKENTCNAQVTQSTGNCDKNRSVGKGHKRALQVEKEIMPALQSQPPKKKKAPSQPKTCRRKLLPQIKGQQQLTKFFRV</sequence>
<accession>A0ABD3W718</accession>
<feature type="compositionally biased region" description="Basic and acidic residues" evidence="12">
    <location>
        <begin position="488"/>
        <end position="509"/>
    </location>
</feature>
<evidence type="ECO:0000256" key="1">
    <source>
        <dbReference type="ARBA" id="ARBA00004123"/>
    </source>
</evidence>
<dbReference type="GO" id="GO:0005737">
    <property type="term" value="C:cytoplasm"/>
    <property type="evidence" value="ECO:0007669"/>
    <property type="project" value="UniProtKB-SubCell"/>
</dbReference>
<keyword evidence="5" id="KW-0963">Cytoplasm</keyword>
<dbReference type="Proteomes" id="UP001634394">
    <property type="component" value="Unassembled WGS sequence"/>
</dbReference>
<feature type="region of interest" description="Disordered" evidence="12">
    <location>
        <begin position="616"/>
        <end position="635"/>
    </location>
</feature>
<evidence type="ECO:0000256" key="2">
    <source>
        <dbReference type="ARBA" id="ARBA00004496"/>
    </source>
</evidence>